<dbReference type="PANTHER" id="PTHR48432">
    <property type="entry name" value="S5 DRBM DOMAIN-CONTAINING PROTEIN"/>
    <property type="match status" value="1"/>
</dbReference>
<dbReference type="Proteomes" id="UP001603857">
    <property type="component" value="Unassembled WGS sequence"/>
</dbReference>
<protein>
    <recommendedName>
        <fullName evidence="3">S5 DRBM domain-containing protein</fullName>
    </recommendedName>
</protein>
<feature type="domain" description="S5 DRBM" evidence="3">
    <location>
        <begin position="16"/>
        <end position="79"/>
    </location>
</feature>
<dbReference type="InterPro" id="IPR013810">
    <property type="entry name" value="Ribosomal_uS5_N"/>
</dbReference>
<dbReference type="InterPro" id="IPR000851">
    <property type="entry name" value="Ribosomal_uS5"/>
</dbReference>
<evidence type="ECO:0000256" key="2">
    <source>
        <dbReference type="PROSITE-ProRule" id="PRU00268"/>
    </source>
</evidence>
<dbReference type="Gene3D" id="3.30.160.20">
    <property type="match status" value="1"/>
</dbReference>
<dbReference type="Pfam" id="PF00333">
    <property type="entry name" value="Ribosomal_S5"/>
    <property type="match status" value="1"/>
</dbReference>
<evidence type="ECO:0000256" key="1">
    <source>
        <dbReference type="ARBA" id="ARBA00022884"/>
    </source>
</evidence>
<proteinExistence type="predicted"/>
<dbReference type="GO" id="GO:1990904">
    <property type="term" value="C:ribonucleoprotein complex"/>
    <property type="evidence" value="ECO:0007669"/>
    <property type="project" value="UniProtKB-UniRule"/>
</dbReference>
<dbReference type="SUPFAM" id="SSF48256">
    <property type="entry name" value="Citrate synthase"/>
    <property type="match status" value="1"/>
</dbReference>
<evidence type="ECO:0000313" key="4">
    <source>
        <dbReference type="EMBL" id="KAL2336247.1"/>
    </source>
</evidence>
<dbReference type="GO" id="GO:0003735">
    <property type="term" value="F:structural constituent of ribosome"/>
    <property type="evidence" value="ECO:0007669"/>
    <property type="project" value="UniProtKB-UniRule"/>
</dbReference>
<dbReference type="SUPFAM" id="SSF54768">
    <property type="entry name" value="dsRNA-binding domain-like"/>
    <property type="match status" value="1"/>
</dbReference>
<reference evidence="4 5" key="1">
    <citation type="submission" date="2024-08" db="EMBL/GenBank/DDBJ databases">
        <title>Insights into the chromosomal genome structure of Flemingia macrophylla.</title>
        <authorList>
            <person name="Ding Y."/>
            <person name="Zhao Y."/>
            <person name="Bi W."/>
            <person name="Wu M."/>
            <person name="Zhao G."/>
            <person name="Gong Y."/>
            <person name="Li W."/>
            <person name="Zhang P."/>
        </authorList>
    </citation>
    <scope>NUCLEOTIDE SEQUENCE [LARGE SCALE GENOMIC DNA]</scope>
    <source>
        <strain evidence="4">DYQJB</strain>
        <tissue evidence="4">Leaf</tissue>
    </source>
</reference>
<dbReference type="PANTHER" id="PTHR48432:SF1">
    <property type="entry name" value="S5 DRBM DOMAIN-CONTAINING PROTEIN"/>
    <property type="match status" value="1"/>
</dbReference>
<gene>
    <name evidence="4" type="ORF">Fmac_010693</name>
</gene>
<comment type="caution">
    <text evidence="4">The sequence shown here is derived from an EMBL/GenBank/DDBJ whole genome shotgun (WGS) entry which is preliminary data.</text>
</comment>
<sequence length="183" mass="20806">MPPDPDNDVYDFREGFDTRLIDMNRTCKVTKGGHVVKYTAMVACGNYNGVIGFAKVKGPSVPVALQKDIIQSMPHDAHPMGVLVNSMSALSIFHPDANPALRVLEEANLELPWQRSTKSYLDEPRKLRTIGPRYIRYRRKTHVVYRPISRVDLCVEWMTLYVVYIVICKSLDEEIHDEGDGTL</sequence>
<name>A0ABD1MKB1_9FABA</name>
<keyword evidence="2" id="KW-0689">Ribosomal protein</keyword>
<dbReference type="GO" id="GO:0003723">
    <property type="term" value="F:RNA binding"/>
    <property type="evidence" value="ECO:0007669"/>
    <property type="project" value="UniProtKB-KW"/>
</dbReference>
<dbReference type="GO" id="GO:0005840">
    <property type="term" value="C:ribosome"/>
    <property type="evidence" value="ECO:0007669"/>
    <property type="project" value="UniProtKB-KW"/>
</dbReference>
<keyword evidence="5" id="KW-1185">Reference proteome</keyword>
<accession>A0ABD1MKB1</accession>
<dbReference type="AlphaFoldDB" id="A0ABD1MKB1"/>
<keyword evidence="1" id="KW-0694">RNA-binding</keyword>
<evidence type="ECO:0000313" key="5">
    <source>
        <dbReference type="Proteomes" id="UP001603857"/>
    </source>
</evidence>
<dbReference type="InterPro" id="IPR036969">
    <property type="entry name" value="Citrate_synthase_sf"/>
</dbReference>
<organism evidence="4 5">
    <name type="scientific">Flemingia macrophylla</name>
    <dbReference type="NCBI Taxonomy" id="520843"/>
    <lineage>
        <taxon>Eukaryota</taxon>
        <taxon>Viridiplantae</taxon>
        <taxon>Streptophyta</taxon>
        <taxon>Embryophyta</taxon>
        <taxon>Tracheophyta</taxon>
        <taxon>Spermatophyta</taxon>
        <taxon>Magnoliopsida</taxon>
        <taxon>eudicotyledons</taxon>
        <taxon>Gunneridae</taxon>
        <taxon>Pentapetalae</taxon>
        <taxon>rosids</taxon>
        <taxon>fabids</taxon>
        <taxon>Fabales</taxon>
        <taxon>Fabaceae</taxon>
        <taxon>Papilionoideae</taxon>
        <taxon>50 kb inversion clade</taxon>
        <taxon>NPAAA clade</taxon>
        <taxon>indigoferoid/millettioid clade</taxon>
        <taxon>Phaseoleae</taxon>
        <taxon>Flemingia</taxon>
    </lineage>
</organism>
<keyword evidence="2" id="KW-0687">Ribonucleoprotein</keyword>
<evidence type="ECO:0000259" key="3">
    <source>
        <dbReference type="PROSITE" id="PS50881"/>
    </source>
</evidence>
<dbReference type="PROSITE" id="PS50881">
    <property type="entry name" value="S5_DSRBD"/>
    <property type="match status" value="1"/>
</dbReference>
<dbReference type="EMBL" id="JBGMDY010000004">
    <property type="protein sequence ID" value="KAL2336247.1"/>
    <property type="molecule type" value="Genomic_DNA"/>
</dbReference>